<dbReference type="Gene3D" id="3.30.70.100">
    <property type="match status" value="1"/>
</dbReference>
<proteinExistence type="predicted"/>
<accession>A0A6J6K5M6</accession>
<name>A0A6J6K5M6_9ZZZZ</name>
<reference evidence="1" key="1">
    <citation type="submission" date="2020-05" db="EMBL/GenBank/DDBJ databases">
        <authorList>
            <person name="Chiriac C."/>
            <person name="Salcher M."/>
            <person name="Ghai R."/>
            <person name="Kavagutti S V."/>
        </authorList>
    </citation>
    <scope>NUCLEOTIDE SEQUENCE</scope>
</reference>
<evidence type="ECO:0000313" key="1">
    <source>
        <dbReference type="EMBL" id="CAB4643804.1"/>
    </source>
</evidence>
<sequence length="235" mass="26332">MNAPRYGTANTEYIKTWFQRTEDGPMWALNLMSYREFADYQDGRESNISGADADVQYTPIQSLTEVGARILFVADVAHQLTGDDIAWDRVAIAQYPRRMAIIEMQNLESFKEAHHHKEAGMKFTIVMATFPNPSSITAAQKDPSDLVLLQVSNSTSTPKISDRVDAQPIGTFDVEGVIMGDHRTFAVAHWHTISTADADQLVASKGSLNEYPESYSFILRPMINMIPQSIEEHFA</sequence>
<dbReference type="AlphaFoldDB" id="A0A6J6K5M6"/>
<dbReference type="SUPFAM" id="SSF54909">
    <property type="entry name" value="Dimeric alpha+beta barrel"/>
    <property type="match status" value="1"/>
</dbReference>
<protein>
    <submittedName>
        <fullName evidence="1">Unannotated protein</fullName>
    </submittedName>
</protein>
<dbReference type="InterPro" id="IPR011008">
    <property type="entry name" value="Dimeric_a/b-barrel"/>
</dbReference>
<gene>
    <name evidence="1" type="ORF">UFOPK2166_00410</name>
</gene>
<dbReference type="EMBL" id="CAEZWB010000033">
    <property type="protein sequence ID" value="CAB4643804.1"/>
    <property type="molecule type" value="Genomic_DNA"/>
</dbReference>
<organism evidence="1">
    <name type="scientific">freshwater metagenome</name>
    <dbReference type="NCBI Taxonomy" id="449393"/>
    <lineage>
        <taxon>unclassified sequences</taxon>
        <taxon>metagenomes</taxon>
        <taxon>ecological metagenomes</taxon>
    </lineage>
</organism>